<evidence type="ECO:0000256" key="2">
    <source>
        <dbReference type="ARBA" id="ARBA00022448"/>
    </source>
</evidence>
<evidence type="ECO:0000256" key="8">
    <source>
        <dbReference type="SAM" id="MobiDB-lite"/>
    </source>
</evidence>
<feature type="transmembrane region" description="Helical" evidence="9">
    <location>
        <begin position="152"/>
        <end position="174"/>
    </location>
</feature>
<feature type="transmembrane region" description="Helical" evidence="9">
    <location>
        <begin position="61"/>
        <end position="81"/>
    </location>
</feature>
<evidence type="ECO:0000256" key="1">
    <source>
        <dbReference type="ARBA" id="ARBA00004651"/>
    </source>
</evidence>
<dbReference type="Proteomes" id="UP001501447">
    <property type="component" value="Unassembled WGS sequence"/>
</dbReference>
<feature type="domain" description="Major facilitator superfamily (MFS) profile" evidence="10">
    <location>
        <begin position="27"/>
        <end position="469"/>
    </location>
</feature>
<feature type="region of interest" description="Disordered" evidence="8">
    <location>
        <begin position="561"/>
        <end position="597"/>
    </location>
</feature>
<feature type="transmembrane region" description="Helical" evidence="9">
    <location>
        <begin position="420"/>
        <end position="444"/>
    </location>
</feature>
<evidence type="ECO:0000313" key="12">
    <source>
        <dbReference type="Proteomes" id="UP001501447"/>
    </source>
</evidence>
<evidence type="ECO:0000256" key="7">
    <source>
        <dbReference type="ARBA" id="ARBA00023251"/>
    </source>
</evidence>
<keyword evidence="12" id="KW-1185">Reference proteome</keyword>
<dbReference type="NCBIfam" id="TIGR00711">
    <property type="entry name" value="efflux_EmrB"/>
    <property type="match status" value="1"/>
</dbReference>
<organism evidence="11 12">
    <name type="scientific">Streptomyces axinellae</name>
    <dbReference type="NCBI Taxonomy" id="552788"/>
    <lineage>
        <taxon>Bacteria</taxon>
        <taxon>Bacillati</taxon>
        <taxon>Actinomycetota</taxon>
        <taxon>Actinomycetes</taxon>
        <taxon>Kitasatosporales</taxon>
        <taxon>Streptomycetaceae</taxon>
        <taxon>Streptomyces</taxon>
    </lineage>
</organism>
<feature type="transmembrane region" description="Helical" evidence="9">
    <location>
        <begin position="218"/>
        <end position="236"/>
    </location>
</feature>
<comment type="subcellular location">
    <subcellularLocation>
        <location evidence="1">Cell membrane</location>
        <topology evidence="1">Multi-pass membrane protein</topology>
    </subcellularLocation>
</comment>
<protein>
    <recommendedName>
        <fullName evidence="10">Major facilitator superfamily (MFS) profile domain-containing protein</fullName>
    </recommendedName>
</protein>
<evidence type="ECO:0000259" key="10">
    <source>
        <dbReference type="PROSITE" id="PS50850"/>
    </source>
</evidence>
<evidence type="ECO:0000256" key="6">
    <source>
        <dbReference type="ARBA" id="ARBA00023136"/>
    </source>
</evidence>
<sequence length="597" mass="61005">MSSEATQAAGPPGAQERDEGGGRTTGVLAVVLIAVFVDVLDANIVNVAIPAIQSDLGATNAAIQWSLIGYTLPFALMLITGGRLGDIFGRRRLFLLGMAGFTLASALCGFSVSPAMLICGRVIQGAMAAMMVPQVLSIIAATIPPAKRGGAFVLYGMIAGTANVSGPILGGLLLKADLFGLDWRPIFLVNLPVGICAFVMAVRLLPESRSEKPLRLDPLGVLLITGALLAILYPLLQGREMGWPGWGWGLMAAALPVIAAFALWQRRKNAADGSPLVPPTLFRLRGFNAGLVVMLTFLTAIIGFFLILTLYLQQGLGYSPLAAGAASLPWPIGVTLAAIFISNAGAAPKRIVVTLGALGMVAGLLMLIGTIQLAGTGMSGWYLIPSLLVGGLGMGLVMAQATNVSLLDVPASDSGAASGVFNAVMQTGGVIGVALIGVLFFGAVGGQAHAGSASVESSLRGDLRAASVNGAVQDRVVADFRACHQRQMHAQEGAAAQRGCAAALASAPAQARPAVGKALAHAAEDARAHTYTDAMQRTLWWNVGLLVLVTALTALLPRGGNAPATAEHAQGDGDFADGTEAAPGAAPPPGEAIRPSS</sequence>
<feature type="transmembrane region" description="Helical" evidence="9">
    <location>
        <begin position="186"/>
        <end position="206"/>
    </location>
</feature>
<reference evidence="12" key="1">
    <citation type="journal article" date="2019" name="Int. J. Syst. Evol. Microbiol.">
        <title>The Global Catalogue of Microorganisms (GCM) 10K type strain sequencing project: providing services to taxonomists for standard genome sequencing and annotation.</title>
        <authorList>
            <consortium name="The Broad Institute Genomics Platform"/>
            <consortium name="The Broad Institute Genome Sequencing Center for Infectious Disease"/>
            <person name="Wu L."/>
            <person name="Ma J."/>
        </authorList>
    </citation>
    <scope>NUCLEOTIDE SEQUENCE [LARGE SCALE GENOMIC DNA]</scope>
    <source>
        <strain evidence="12">JCM 16373</strain>
    </source>
</reference>
<dbReference type="InterPro" id="IPR011701">
    <property type="entry name" value="MFS"/>
</dbReference>
<dbReference type="PANTHER" id="PTHR42718">
    <property type="entry name" value="MAJOR FACILITATOR SUPERFAMILY MULTIDRUG TRANSPORTER MFSC"/>
    <property type="match status" value="1"/>
</dbReference>
<dbReference type="RefSeq" id="WP_344564864.1">
    <property type="nucleotide sequence ID" value="NZ_BAAARJ010000006.1"/>
</dbReference>
<feature type="region of interest" description="Disordered" evidence="8">
    <location>
        <begin position="1"/>
        <end position="21"/>
    </location>
</feature>
<evidence type="ECO:0000313" key="11">
    <source>
        <dbReference type="EMBL" id="GAA2609004.1"/>
    </source>
</evidence>
<gene>
    <name evidence="11" type="ORF">GCM10009863_23070</name>
</gene>
<feature type="transmembrane region" description="Helical" evidence="9">
    <location>
        <begin position="248"/>
        <end position="265"/>
    </location>
</feature>
<evidence type="ECO:0000256" key="3">
    <source>
        <dbReference type="ARBA" id="ARBA00022475"/>
    </source>
</evidence>
<evidence type="ECO:0000256" key="4">
    <source>
        <dbReference type="ARBA" id="ARBA00022692"/>
    </source>
</evidence>
<dbReference type="PROSITE" id="PS50850">
    <property type="entry name" value="MFS"/>
    <property type="match status" value="1"/>
</dbReference>
<keyword evidence="6 9" id="KW-0472">Membrane</keyword>
<comment type="caution">
    <text evidence="11">The sequence shown here is derived from an EMBL/GenBank/DDBJ whole genome shotgun (WGS) entry which is preliminary data.</text>
</comment>
<dbReference type="CDD" id="cd17321">
    <property type="entry name" value="MFS_MMR_MDR_like"/>
    <property type="match status" value="1"/>
</dbReference>
<dbReference type="InterPro" id="IPR020846">
    <property type="entry name" value="MFS_dom"/>
</dbReference>
<feature type="transmembrane region" description="Helical" evidence="9">
    <location>
        <begin position="93"/>
        <end position="116"/>
    </location>
</feature>
<feature type="transmembrane region" description="Helical" evidence="9">
    <location>
        <begin position="122"/>
        <end position="140"/>
    </location>
</feature>
<feature type="transmembrane region" description="Helical" evidence="9">
    <location>
        <begin position="286"/>
        <end position="312"/>
    </location>
</feature>
<dbReference type="PRINTS" id="PR01036">
    <property type="entry name" value="TCRTETB"/>
</dbReference>
<dbReference type="InterPro" id="IPR004638">
    <property type="entry name" value="EmrB-like"/>
</dbReference>
<name>A0ABP6CDQ2_9ACTN</name>
<evidence type="ECO:0000256" key="5">
    <source>
        <dbReference type="ARBA" id="ARBA00022989"/>
    </source>
</evidence>
<keyword evidence="7" id="KW-0046">Antibiotic resistance</keyword>
<dbReference type="InterPro" id="IPR036259">
    <property type="entry name" value="MFS_trans_sf"/>
</dbReference>
<dbReference type="EMBL" id="BAAARJ010000006">
    <property type="protein sequence ID" value="GAA2609004.1"/>
    <property type="molecule type" value="Genomic_DNA"/>
</dbReference>
<feature type="transmembrane region" description="Helical" evidence="9">
    <location>
        <begin position="318"/>
        <end position="340"/>
    </location>
</feature>
<keyword evidence="4 9" id="KW-0812">Transmembrane</keyword>
<keyword evidence="2" id="KW-0813">Transport</keyword>
<feature type="transmembrane region" description="Helical" evidence="9">
    <location>
        <begin position="539"/>
        <end position="556"/>
    </location>
</feature>
<feature type="transmembrane region" description="Helical" evidence="9">
    <location>
        <begin position="352"/>
        <end position="374"/>
    </location>
</feature>
<keyword evidence="3" id="KW-1003">Cell membrane</keyword>
<dbReference type="Gene3D" id="1.20.1720.10">
    <property type="entry name" value="Multidrug resistance protein D"/>
    <property type="match status" value="1"/>
</dbReference>
<dbReference type="SUPFAM" id="SSF103473">
    <property type="entry name" value="MFS general substrate transporter"/>
    <property type="match status" value="1"/>
</dbReference>
<dbReference type="Gene3D" id="1.20.1250.20">
    <property type="entry name" value="MFS general substrate transporter like domains"/>
    <property type="match status" value="1"/>
</dbReference>
<feature type="transmembrane region" description="Helical" evidence="9">
    <location>
        <begin position="27"/>
        <end position="49"/>
    </location>
</feature>
<proteinExistence type="predicted"/>
<keyword evidence="5 9" id="KW-1133">Transmembrane helix</keyword>
<dbReference type="Pfam" id="PF07690">
    <property type="entry name" value="MFS_1"/>
    <property type="match status" value="2"/>
</dbReference>
<dbReference type="PANTHER" id="PTHR42718:SF39">
    <property type="entry name" value="ACTINORHODIN TRANSPORTER-RELATED"/>
    <property type="match status" value="1"/>
</dbReference>
<accession>A0ABP6CDQ2</accession>
<evidence type="ECO:0000256" key="9">
    <source>
        <dbReference type="SAM" id="Phobius"/>
    </source>
</evidence>